<organism evidence="3 4">
    <name type="scientific">Vitrella brassicaformis (strain CCMP3155)</name>
    <dbReference type="NCBI Taxonomy" id="1169540"/>
    <lineage>
        <taxon>Eukaryota</taxon>
        <taxon>Sar</taxon>
        <taxon>Alveolata</taxon>
        <taxon>Colpodellida</taxon>
        <taxon>Vitrellaceae</taxon>
        <taxon>Vitrella</taxon>
    </lineage>
</organism>
<sequence length="587" mass="64417">MKVSFWPCVVWLACFGAHGSEISPSSVDTKARYYQFEDPPSCSPEKPCFVPSANQFGEANDIMVTDGSGNFYKVWEFGEGTDSHQIAIGDLNNDGIEDLYVCNYQFPYVLGLILFKRPGDPDEIWYGQPDGTFVKGDQELNGNGCRDVALADFNGDGWLDAYVGNGAEEYWFWPKLDDVFDLILFNDQTGRLVDTGQRPLVNGTSRSILTGDLDHDGDLDLVVGRGPDIYSAVLLNDGKGVFSVHQFISADNWLLYPFLPGIPDGRDAGTVSGGGMADLNNDGFSDLVLGTQIRSIWLNDGTGTFSDTGQYFKAASFGREPALADFDGDGDRDVYLGRAGFPDLDFFADGCRPSDKDGLYINDGKANLTKVQEYFEWPSWYALSADFNNDGWPDVLLGAGLYAEPVGDPLFRATGIPGQKGAPNVLLLNDGQGRLFDSGLRYGEKRTYGLSVGVLPCSLAPDAENPCTFELDEIDVYTVKQPTPPKPDNKPSIPHPLSKAHRVTYSPSYKLEVEKGQLFDTNAPIPVPDPKKIICETFWAPSVLFEKDERQDPPKGRGFPPEEAPFDEMFKIDDLGGDVDVRTTGNV</sequence>
<feature type="chain" id="PRO_5005189367" description="FG-GAP repeat protein" evidence="2">
    <location>
        <begin position="20"/>
        <end position="587"/>
    </location>
</feature>
<proteinExistence type="predicted"/>
<dbReference type="OrthoDB" id="10022113at2759"/>
<evidence type="ECO:0000256" key="2">
    <source>
        <dbReference type="SAM" id="SignalP"/>
    </source>
</evidence>
<dbReference type="VEuPathDB" id="CryptoDB:Vbra_16701"/>
<dbReference type="InterPro" id="IPR013517">
    <property type="entry name" value="FG-GAP"/>
</dbReference>
<dbReference type="Pfam" id="PF13517">
    <property type="entry name" value="FG-GAP_3"/>
    <property type="match status" value="1"/>
</dbReference>
<dbReference type="EMBL" id="CDMY01000542">
    <property type="protein sequence ID" value="CEM21744.1"/>
    <property type="molecule type" value="Genomic_DNA"/>
</dbReference>
<dbReference type="PANTHER" id="PTHR46580">
    <property type="entry name" value="SENSOR KINASE-RELATED"/>
    <property type="match status" value="1"/>
</dbReference>
<dbReference type="Gene3D" id="2.130.10.130">
    <property type="entry name" value="Integrin alpha, N-terminal"/>
    <property type="match status" value="2"/>
</dbReference>
<keyword evidence="1 2" id="KW-0732">Signal</keyword>
<dbReference type="AlphaFoldDB" id="A0A0G4G105"/>
<evidence type="ECO:0000256" key="1">
    <source>
        <dbReference type="ARBA" id="ARBA00022729"/>
    </source>
</evidence>
<accession>A0A0G4G105</accession>
<evidence type="ECO:0000313" key="3">
    <source>
        <dbReference type="EMBL" id="CEM21744.1"/>
    </source>
</evidence>
<dbReference type="InterPro" id="IPR028994">
    <property type="entry name" value="Integrin_alpha_N"/>
</dbReference>
<protein>
    <recommendedName>
        <fullName evidence="5">FG-GAP repeat protein</fullName>
    </recommendedName>
</protein>
<dbReference type="SUPFAM" id="SSF69318">
    <property type="entry name" value="Integrin alpha N-terminal domain"/>
    <property type="match status" value="1"/>
</dbReference>
<evidence type="ECO:0008006" key="5">
    <source>
        <dbReference type="Google" id="ProtNLM"/>
    </source>
</evidence>
<feature type="signal peptide" evidence="2">
    <location>
        <begin position="1"/>
        <end position="19"/>
    </location>
</feature>
<name>A0A0G4G105_VITBC</name>
<gene>
    <name evidence="3" type="ORF">Vbra_16701</name>
</gene>
<dbReference type="Proteomes" id="UP000041254">
    <property type="component" value="Unassembled WGS sequence"/>
</dbReference>
<dbReference type="InParanoid" id="A0A0G4G105"/>
<evidence type="ECO:0000313" key="4">
    <source>
        <dbReference type="Proteomes" id="UP000041254"/>
    </source>
</evidence>
<reference evidence="3 4" key="1">
    <citation type="submission" date="2014-11" db="EMBL/GenBank/DDBJ databases">
        <authorList>
            <person name="Zhu J."/>
            <person name="Qi W."/>
            <person name="Song R."/>
        </authorList>
    </citation>
    <scope>NUCLEOTIDE SEQUENCE [LARGE SCALE GENOMIC DNA]</scope>
</reference>
<keyword evidence="4" id="KW-1185">Reference proteome</keyword>